<dbReference type="InterPro" id="IPR002823">
    <property type="entry name" value="DUF112_TM"/>
</dbReference>
<feature type="transmembrane region" description="Helical" evidence="1">
    <location>
        <begin position="462"/>
        <end position="487"/>
    </location>
</feature>
<name>A0A7D4TS50_9MICO</name>
<feature type="transmembrane region" description="Helical" evidence="1">
    <location>
        <begin position="433"/>
        <end position="450"/>
    </location>
</feature>
<accession>A0A7D4TS50</accession>
<dbReference type="AlphaFoldDB" id="A0A7D4TS50"/>
<dbReference type="PANTHER" id="PTHR35342:SF5">
    <property type="entry name" value="TRICARBOXYLIC TRANSPORT PROTEIN"/>
    <property type="match status" value="1"/>
</dbReference>
<feature type="transmembrane region" description="Helical" evidence="1">
    <location>
        <begin position="12"/>
        <end position="35"/>
    </location>
</feature>
<evidence type="ECO:0000256" key="1">
    <source>
        <dbReference type="SAM" id="Phobius"/>
    </source>
</evidence>
<evidence type="ECO:0000313" key="4">
    <source>
        <dbReference type="Proteomes" id="UP000501003"/>
    </source>
</evidence>
<keyword evidence="1" id="KW-0812">Transmembrane</keyword>
<dbReference type="Pfam" id="PF01970">
    <property type="entry name" value="TctA"/>
    <property type="match status" value="1"/>
</dbReference>
<dbReference type="KEGG" id="aqg:HRU87_06680"/>
<feature type="transmembrane region" description="Helical" evidence="1">
    <location>
        <begin position="169"/>
        <end position="185"/>
    </location>
</feature>
<sequence length="499" mass="52224">MDWGNFIAGFSASLTFTNLMFGLLGTVLGTLVGVLPGIGPALAISLLLPVTLVVEPTAALIMFAAIYYGAMYGGSTTSILLNTPGESGSVMTAIEGNKMAKRGRAGAALATAAIGSFVAGAIATGLLALGAPFLARIGLMLTPPDYLALIIVAFGTVGAVMGKSPLRGLISLSVGLSIALVGIDSQSGVSRLTFGNMYAADGIETIVIIVSLFAVGETLYVAFRGKFSKGEMNSFKGFAFLSREDWKRSWKPWLRGTAIGFPTGVLPAGGSELPTFLSYSLERRLSKNKEEFGNGAIEGVAGPEAANNANAGGALVPLLALGLPTSGTAAVILASFQQFNINPGPLLFSEQPVLVWTLIASLFLGNLLLLVINLPLVGLWAKLLTIPAPFLYAGIIMFAVVGAYAINNFIFDLWMALAIGVLGLLFRRYGYPITPLILGSILGPMAEIQFRRSLQISYGDYSILVSTPFTIAAYVLLALVIVGTVVLPRMSQKRKALVG</sequence>
<organism evidence="3 4">
    <name type="scientific">Aquiluna borgnonia</name>
    <dbReference type="NCBI Taxonomy" id="2499157"/>
    <lineage>
        <taxon>Bacteria</taxon>
        <taxon>Bacillati</taxon>
        <taxon>Actinomycetota</taxon>
        <taxon>Actinomycetes</taxon>
        <taxon>Micrococcales</taxon>
        <taxon>Microbacteriaceae</taxon>
        <taxon>Luna cluster</taxon>
        <taxon>Luna-1 subcluster</taxon>
        <taxon>Aquiluna</taxon>
    </lineage>
</organism>
<evidence type="ECO:0000313" key="3">
    <source>
        <dbReference type="EMBL" id="QKJ25833.1"/>
    </source>
</evidence>
<dbReference type="EMBL" id="CP054056">
    <property type="protein sequence ID" value="QKJ25833.1"/>
    <property type="molecule type" value="Genomic_DNA"/>
</dbReference>
<feature type="transmembrane region" description="Helical" evidence="1">
    <location>
        <begin position="383"/>
        <end position="403"/>
    </location>
</feature>
<gene>
    <name evidence="3" type="ORF">HRU87_06680</name>
</gene>
<feature type="transmembrane region" description="Helical" evidence="1">
    <location>
        <begin position="409"/>
        <end position="426"/>
    </location>
</feature>
<feature type="transmembrane region" description="Helical" evidence="1">
    <location>
        <begin position="146"/>
        <end position="162"/>
    </location>
</feature>
<keyword evidence="4" id="KW-1185">Reference proteome</keyword>
<dbReference type="Proteomes" id="UP000501003">
    <property type="component" value="Chromosome"/>
</dbReference>
<feature type="transmembrane region" description="Helical" evidence="1">
    <location>
        <begin position="314"/>
        <end position="334"/>
    </location>
</feature>
<dbReference type="RefSeq" id="WP_173494129.1">
    <property type="nucleotide sequence ID" value="NZ_CP054056.1"/>
</dbReference>
<evidence type="ECO:0000259" key="2">
    <source>
        <dbReference type="Pfam" id="PF01970"/>
    </source>
</evidence>
<feature type="transmembrane region" description="Helical" evidence="1">
    <location>
        <begin position="205"/>
        <end position="223"/>
    </location>
</feature>
<reference evidence="3 4" key="1">
    <citation type="submission" date="2020-05" db="EMBL/GenBank/DDBJ databases">
        <title>Aquirufa sp. strain 15G-AUS-rot a new Aquirufa species.</title>
        <authorList>
            <person name="Pitt A."/>
            <person name="Hahn M.W."/>
        </authorList>
    </citation>
    <scope>NUCLEOTIDE SEQUENCE [LARGE SCALE GENOMIC DNA]</scope>
    <source>
        <strain evidence="3 4">15G-AUS-rot</strain>
    </source>
</reference>
<feature type="domain" description="DUF112" evidence="2">
    <location>
        <begin position="19"/>
        <end position="438"/>
    </location>
</feature>
<feature type="transmembrane region" description="Helical" evidence="1">
    <location>
        <begin position="107"/>
        <end position="134"/>
    </location>
</feature>
<protein>
    <submittedName>
        <fullName evidence="3">Tripartite tricarboxylate transporter permease</fullName>
    </submittedName>
</protein>
<keyword evidence="1" id="KW-1133">Transmembrane helix</keyword>
<feature type="transmembrane region" description="Helical" evidence="1">
    <location>
        <begin position="354"/>
        <end position="376"/>
    </location>
</feature>
<proteinExistence type="predicted"/>
<feature type="transmembrane region" description="Helical" evidence="1">
    <location>
        <begin position="41"/>
        <end position="68"/>
    </location>
</feature>
<dbReference type="PANTHER" id="PTHR35342">
    <property type="entry name" value="TRICARBOXYLIC TRANSPORT PROTEIN"/>
    <property type="match status" value="1"/>
</dbReference>
<keyword evidence="1" id="KW-0472">Membrane</keyword>